<proteinExistence type="predicted"/>
<dbReference type="RefSeq" id="WP_191202324.1">
    <property type="nucleotide sequence ID" value="NZ_JACXZA010000001.1"/>
</dbReference>
<comment type="caution">
    <text evidence="1">The sequence shown here is derived from an EMBL/GenBank/DDBJ whole genome shotgun (WGS) entry which is preliminary data.</text>
</comment>
<dbReference type="Proteomes" id="UP000609346">
    <property type="component" value="Unassembled WGS sequence"/>
</dbReference>
<dbReference type="EMBL" id="JACXZA010000001">
    <property type="protein sequence ID" value="MBD3918091.1"/>
    <property type="molecule type" value="Genomic_DNA"/>
</dbReference>
<reference evidence="1 2" key="1">
    <citation type="submission" date="2020-09" db="EMBL/GenBank/DDBJ databases">
        <title>Paenibacillus sp. strain PR3 16S rRNA gene Genome sequencing and assembly.</title>
        <authorList>
            <person name="Kim J."/>
        </authorList>
    </citation>
    <scope>NUCLEOTIDE SEQUENCE [LARGE SCALE GENOMIC DNA]</scope>
    <source>
        <strain evidence="1 2">PR3</strain>
    </source>
</reference>
<protein>
    <submittedName>
        <fullName evidence="1">Uncharacterized protein</fullName>
    </submittedName>
</protein>
<sequence length="102" mass="11668">MNVNPTSNSRNNPAAERVNRLLDSSYPLCRDDVIWLLEFIKKKVADADPKLMDLSQPHLLKTFHSFAEASMSLIQRKSGDHEVDRLRRWLKDAVEGVSSPLH</sequence>
<accession>A0ABR8MS40</accession>
<gene>
    <name evidence="1" type="ORF">H8B09_04955</name>
</gene>
<name>A0ABR8MS40_9BACL</name>
<keyword evidence="2" id="KW-1185">Reference proteome</keyword>
<evidence type="ECO:0000313" key="2">
    <source>
        <dbReference type="Proteomes" id="UP000609346"/>
    </source>
</evidence>
<evidence type="ECO:0000313" key="1">
    <source>
        <dbReference type="EMBL" id="MBD3918091.1"/>
    </source>
</evidence>
<organism evidence="1 2">
    <name type="scientific">Paenibacillus terricola</name>
    <dbReference type="NCBI Taxonomy" id="2763503"/>
    <lineage>
        <taxon>Bacteria</taxon>
        <taxon>Bacillati</taxon>
        <taxon>Bacillota</taxon>
        <taxon>Bacilli</taxon>
        <taxon>Bacillales</taxon>
        <taxon>Paenibacillaceae</taxon>
        <taxon>Paenibacillus</taxon>
    </lineage>
</organism>